<sequence>MRRIIRLLRRDDRGSLPLAMLLTLVGTSLSTLMVPIVITQLRDTAKTVERAKALHAAQAGIDVVVGGIRASGGSIANLMCFPAADPLLGVVGGGLPGRYRVSVQFQDVAKTNLPCATRASHLLSVPSYAVITSTGTIQGAPGAAFLPTASRTLTATYVFRFTNENIEGGLVRFLGGTYCLDAGSGSPAVGTIVTTQPCGAGNSRQTFAYTKSLTLQLVSSRTAANPLGMCLDSGPDPVSGALIQFQVCGSPTIPHHQRWSINDSSKFQGTKADGTTLGDLCFHAKAGNTAGAFVELSACSGASDNTRVFAPEASVGAGAAGPPAQLVNFKQFGRCVDVTNFDVTLGFLIVWPCKQAPNPVNVGWNQRWTVPSNSTGIGTVSGRITTSDGKKTYCLTTAAPGAASKFVTVAVCPTGTDDATRWAVSYQEQAYGTSYVIKDHNGRCLSPTNLDDRTLPANDVFKGSTTVSKLITAPCDGSKLQKWNAPANIEDPSPLKNIGED</sequence>
<feature type="domain" description="Ricin B lectin" evidence="3">
    <location>
        <begin position="168"/>
        <end position="311"/>
    </location>
</feature>
<reference evidence="4" key="1">
    <citation type="submission" date="2021-04" db="EMBL/GenBank/DDBJ databases">
        <authorList>
            <person name="Hartkoorn R.C."/>
            <person name="Beaudoing E."/>
            <person name="Hot D."/>
        </authorList>
    </citation>
    <scope>NUCLEOTIDE SEQUENCE</scope>
    <source>
        <strain evidence="4">NRRL B-16292</strain>
    </source>
</reference>
<name>A0ABY5VUA5_9ACTN</name>
<protein>
    <submittedName>
        <fullName evidence="4">Ricin-type beta-trefoil lectin domain protein</fullName>
    </submittedName>
</protein>
<dbReference type="RefSeq" id="WP_259859111.1">
    <property type="nucleotide sequence ID" value="NZ_BAAAST010000002.1"/>
</dbReference>
<dbReference type="Pfam" id="PF00652">
    <property type="entry name" value="Ricin_B_lectin"/>
    <property type="match status" value="1"/>
</dbReference>
<dbReference type="PROSITE" id="PS50231">
    <property type="entry name" value="RICIN_B_LECTIN"/>
    <property type="match status" value="2"/>
</dbReference>
<dbReference type="CDD" id="cd00161">
    <property type="entry name" value="beta-trefoil_Ricin-like"/>
    <property type="match status" value="1"/>
</dbReference>
<organism evidence="4 5">
    <name type="scientific">Dactylosporangium fulvum</name>
    <dbReference type="NCBI Taxonomy" id="53359"/>
    <lineage>
        <taxon>Bacteria</taxon>
        <taxon>Bacillati</taxon>
        <taxon>Actinomycetota</taxon>
        <taxon>Actinomycetes</taxon>
        <taxon>Micromonosporales</taxon>
        <taxon>Micromonosporaceae</taxon>
        <taxon>Dactylosporangium</taxon>
    </lineage>
</organism>
<proteinExistence type="predicted"/>
<dbReference type="EMBL" id="CP073720">
    <property type="protein sequence ID" value="UWP81347.1"/>
    <property type="molecule type" value="Genomic_DNA"/>
</dbReference>
<accession>A0ABY5VUA5</accession>
<reference evidence="4" key="2">
    <citation type="submission" date="2022-09" db="EMBL/GenBank/DDBJ databases">
        <title>Biosynthetic gene clusters of Dactylosporangioum fulvum.</title>
        <authorList>
            <person name="Caradec T."/>
        </authorList>
    </citation>
    <scope>NUCLEOTIDE SEQUENCE</scope>
    <source>
        <strain evidence="4">NRRL B-16292</strain>
    </source>
</reference>
<feature type="transmembrane region" description="Helical" evidence="2">
    <location>
        <begin position="16"/>
        <end position="38"/>
    </location>
</feature>
<evidence type="ECO:0000313" key="4">
    <source>
        <dbReference type="EMBL" id="UWP81347.1"/>
    </source>
</evidence>
<evidence type="ECO:0000256" key="2">
    <source>
        <dbReference type="SAM" id="Phobius"/>
    </source>
</evidence>
<evidence type="ECO:0000256" key="1">
    <source>
        <dbReference type="SAM" id="MobiDB-lite"/>
    </source>
</evidence>
<evidence type="ECO:0000313" key="5">
    <source>
        <dbReference type="Proteomes" id="UP001059617"/>
    </source>
</evidence>
<dbReference type="Gene3D" id="2.80.10.50">
    <property type="match status" value="2"/>
</dbReference>
<keyword evidence="2" id="KW-1133">Transmembrane helix</keyword>
<evidence type="ECO:0000259" key="3">
    <source>
        <dbReference type="SMART" id="SM00458"/>
    </source>
</evidence>
<keyword evidence="2" id="KW-0812">Transmembrane</keyword>
<dbReference type="InterPro" id="IPR000772">
    <property type="entry name" value="Ricin_B_lectin"/>
</dbReference>
<dbReference type="SUPFAM" id="SSF50370">
    <property type="entry name" value="Ricin B-like lectins"/>
    <property type="match status" value="2"/>
</dbReference>
<gene>
    <name evidence="4" type="ORF">Dfulv_40525</name>
</gene>
<feature type="domain" description="Ricin B lectin" evidence="3">
    <location>
        <begin position="321"/>
        <end position="486"/>
    </location>
</feature>
<feature type="region of interest" description="Disordered" evidence="1">
    <location>
        <begin position="482"/>
        <end position="501"/>
    </location>
</feature>
<dbReference type="InterPro" id="IPR035992">
    <property type="entry name" value="Ricin_B-like_lectins"/>
</dbReference>
<keyword evidence="2" id="KW-0472">Membrane</keyword>
<keyword evidence="5" id="KW-1185">Reference proteome</keyword>
<dbReference type="Proteomes" id="UP001059617">
    <property type="component" value="Chromosome"/>
</dbReference>
<dbReference type="SMART" id="SM00458">
    <property type="entry name" value="RICIN"/>
    <property type="match status" value="2"/>
</dbReference>